<reference evidence="1 2" key="1">
    <citation type="submission" date="2024-02" db="EMBL/GenBank/DDBJ databases">
        <title>de novo genome assembly of Solanum bulbocastanum strain 11H21.</title>
        <authorList>
            <person name="Hosaka A.J."/>
        </authorList>
    </citation>
    <scope>NUCLEOTIDE SEQUENCE [LARGE SCALE GENOMIC DNA]</scope>
    <source>
        <tissue evidence="1">Young leaves</tissue>
    </source>
</reference>
<protein>
    <submittedName>
        <fullName evidence="1">Uncharacterized protein</fullName>
    </submittedName>
</protein>
<organism evidence="1 2">
    <name type="scientific">Solanum bulbocastanum</name>
    <name type="common">Wild potato</name>
    <dbReference type="NCBI Taxonomy" id="147425"/>
    <lineage>
        <taxon>Eukaryota</taxon>
        <taxon>Viridiplantae</taxon>
        <taxon>Streptophyta</taxon>
        <taxon>Embryophyta</taxon>
        <taxon>Tracheophyta</taxon>
        <taxon>Spermatophyta</taxon>
        <taxon>Magnoliopsida</taxon>
        <taxon>eudicotyledons</taxon>
        <taxon>Gunneridae</taxon>
        <taxon>Pentapetalae</taxon>
        <taxon>asterids</taxon>
        <taxon>lamiids</taxon>
        <taxon>Solanales</taxon>
        <taxon>Solanaceae</taxon>
        <taxon>Solanoideae</taxon>
        <taxon>Solaneae</taxon>
        <taxon>Solanum</taxon>
    </lineage>
</organism>
<gene>
    <name evidence="1" type="ORF">RDI58_028152</name>
</gene>
<comment type="caution">
    <text evidence="1">The sequence shown here is derived from an EMBL/GenBank/DDBJ whole genome shotgun (WGS) entry which is preliminary data.</text>
</comment>
<keyword evidence="2" id="KW-1185">Reference proteome</keyword>
<evidence type="ECO:0000313" key="2">
    <source>
        <dbReference type="Proteomes" id="UP001371456"/>
    </source>
</evidence>
<evidence type="ECO:0000313" key="1">
    <source>
        <dbReference type="EMBL" id="KAK6772914.1"/>
    </source>
</evidence>
<sequence length="14" mass="1604">MVSSFGIQKFDKNC</sequence>
<name>A0AAN8XYN3_SOLBU</name>
<dbReference type="EMBL" id="JBANQN010000012">
    <property type="protein sequence ID" value="KAK6772914.1"/>
    <property type="molecule type" value="Genomic_DNA"/>
</dbReference>
<dbReference type="Proteomes" id="UP001371456">
    <property type="component" value="Unassembled WGS sequence"/>
</dbReference>
<accession>A0AAN8XYN3</accession>
<proteinExistence type="predicted"/>